<dbReference type="OrthoDB" id="7491517at2"/>
<dbReference type="EMBL" id="JACU01000005">
    <property type="protein sequence ID" value="KMS55489.1"/>
    <property type="molecule type" value="Genomic_DNA"/>
</dbReference>
<reference evidence="1 2" key="1">
    <citation type="journal article" date="2015" name="G3 (Bethesda)">
        <title>Insights into Ongoing Evolution of the Hexachlorocyclohexane Catabolic Pathway from Comparative Genomics of Ten Sphingomonadaceae Strains.</title>
        <authorList>
            <person name="Pearce S.L."/>
            <person name="Oakeshott J.G."/>
            <person name="Pandey G."/>
        </authorList>
    </citation>
    <scope>NUCLEOTIDE SEQUENCE [LARGE SCALE GENOMIC DNA]</scope>
    <source>
        <strain evidence="1 2">LL02</strain>
    </source>
</reference>
<keyword evidence="2" id="KW-1185">Reference proteome</keyword>
<accession>A0A0J7XV46</accession>
<dbReference type="RefSeq" id="WP_059151788.1">
    <property type="nucleotide sequence ID" value="NZ_KQ130454.1"/>
</dbReference>
<organism evidence="1 2">
    <name type="scientific">Novosphingobium barchaimii LL02</name>
    <dbReference type="NCBI Taxonomy" id="1114963"/>
    <lineage>
        <taxon>Bacteria</taxon>
        <taxon>Pseudomonadati</taxon>
        <taxon>Pseudomonadota</taxon>
        <taxon>Alphaproteobacteria</taxon>
        <taxon>Sphingomonadales</taxon>
        <taxon>Sphingomonadaceae</taxon>
        <taxon>Novosphingobium</taxon>
    </lineage>
</organism>
<sequence>MFQSLDLTDPLIAHRYMVAMRVLHELPGFDWYDSQFLAKFEAARQMLQIVNPGSVASFTAAFDVLRTAPDFKVCHVRPLLGDAHFETLLAEVRALPPKALKSRENAQFGRDIFHDLPALGILQRELTPLVSELAGEEVEPCYNFLSLYHGGGRCPPHMDAPSAKWTLDLCLAQSCEWPIRFSDIVPWPTAGEAATVSDETDPALLGIVFEDHILHPNEALLFSGSSQWHYRDAIPDGGFCHLAFLHYHPAGCADLIDPARWATRFGLPELAVLDAVFDAMRPVAQ</sequence>
<name>A0A0J7XV46_9SPHN</name>
<proteinExistence type="predicted"/>
<protein>
    <submittedName>
        <fullName evidence="1">Uncharacterized protein</fullName>
    </submittedName>
</protein>
<evidence type="ECO:0000313" key="2">
    <source>
        <dbReference type="Proteomes" id="UP000052268"/>
    </source>
</evidence>
<gene>
    <name evidence="1" type="ORF">V474_18805</name>
</gene>
<dbReference type="AlphaFoldDB" id="A0A0J7XV46"/>
<dbReference type="PATRIC" id="fig|1114963.3.peg.2598"/>
<comment type="caution">
    <text evidence="1">The sequence shown here is derived from an EMBL/GenBank/DDBJ whole genome shotgun (WGS) entry which is preliminary data.</text>
</comment>
<evidence type="ECO:0000313" key="1">
    <source>
        <dbReference type="EMBL" id="KMS55489.1"/>
    </source>
</evidence>
<dbReference type="Proteomes" id="UP000052268">
    <property type="component" value="Unassembled WGS sequence"/>
</dbReference>